<reference evidence="1" key="1">
    <citation type="submission" date="2018-08" db="EMBL/GenBank/DDBJ databases">
        <title>Identification of Burkholderia cepacia strains that express a Burkholderia pseudomallei-like capsular polysaccharide.</title>
        <authorList>
            <person name="Burtnick M.N."/>
            <person name="Vongsouvath M."/>
            <person name="Newton P."/>
            <person name="Wuthiekanun V."/>
            <person name="Limmathurotsakul D."/>
            <person name="Brett P.J."/>
            <person name="Chantratita N."/>
            <person name="Dance D.A."/>
        </authorList>
    </citation>
    <scope>NUCLEOTIDE SEQUENCE</scope>
    <source>
        <strain evidence="1">SBXCC001</strain>
    </source>
</reference>
<sequence length="97" mass="9707">MLSGSGGRADGRFRGIGGVLPCRHVPPGRRACGCVGVSGCRGVGVSPPAAAVAVAGARRAAPVRRPRALRRRRRCAERDAGAAAAPAAAIVRADEVG</sequence>
<comment type="caution">
    <text evidence="1">The sequence shown here is derived from an EMBL/GenBank/DDBJ whole genome shotgun (WGS) entry which is preliminary data.</text>
</comment>
<proteinExistence type="predicted"/>
<organism evidence="1 2">
    <name type="scientific">Burkholderia thailandensis</name>
    <dbReference type="NCBI Taxonomy" id="57975"/>
    <lineage>
        <taxon>Bacteria</taxon>
        <taxon>Pseudomonadati</taxon>
        <taxon>Pseudomonadota</taxon>
        <taxon>Betaproteobacteria</taxon>
        <taxon>Burkholderiales</taxon>
        <taxon>Burkholderiaceae</taxon>
        <taxon>Burkholderia</taxon>
        <taxon>pseudomallei group</taxon>
    </lineage>
</organism>
<gene>
    <name evidence="1" type="ORF">C7S16_2760</name>
</gene>
<dbReference type="EMBL" id="QXCT01000002">
    <property type="protein sequence ID" value="MDW9254601.1"/>
    <property type="molecule type" value="Genomic_DNA"/>
</dbReference>
<dbReference type="AlphaFoldDB" id="A0AAW9CXI9"/>
<name>A0AAW9CXI9_BURTH</name>
<evidence type="ECO:0000313" key="1">
    <source>
        <dbReference type="EMBL" id="MDW9254601.1"/>
    </source>
</evidence>
<dbReference type="Proteomes" id="UP001272137">
    <property type="component" value="Unassembled WGS sequence"/>
</dbReference>
<accession>A0AAW9CXI9</accession>
<evidence type="ECO:0000313" key="2">
    <source>
        <dbReference type="Proteomes" id="UP001272137"/>
    </source>
</evidence>
<protein>
    <submittedName>
        <fullName evidence="1">Uncharacterized protein</fullName>
    </submittedName>
</protein>